<feature type="signal peptide" evidence="1">
    <location>
        <begin position="1"/>
        <end position="20"/>
    </location>
</feature>
<dbReference type="EMBL" id="CP049742">
    <property type="protein sequence ID" value="QPC45709.1"/>
    <property type="molecule type" value="Genomic_DNA"/>
</dbReference>
<keyword evidence="1" id="KW-0732">Signal</keyword>
<feature type="chain" id="PRO_5032939230" description="YusW-like protein" evidence="1">
    <location>
        <begin position="21"/>
        <end position="159"/>
    </location>
</feature>
<accession>A0A7S8HED1</accession>
<sequence length="159" mass="18136">MKKFLLVCLLCSYTLLSACGNDSDKVTEPNSEAPLEEDERVALGEDKIPESESPYDFTSFDLDVEYGNDSYEAEYVNEARGMEAVIEDDLKQEMLESDEAYGKLETYFTQLTFDQSTKTEDVIAEVLNIFNLPEDYTNFDLEIVYSDGSTKEYQDVTKK</sequence>
<dbReference type="RefSeq" id="WP_239673227.1">
    <property type="nucleotide sequence ID" value="NZ_CP049742.1"/>
</dbReference>
<evidence type="ECO:0000256" key="1">
    <source>
        <dbReference type="SAM" id="SignalP"/>
    </source>
</evidence>
<dbReference type="KEGG" id="mcui:G8O30_01350"/>
<dbReference type="AlphaFoldDB" id="A0A7S8HED1"/>
<dbReference type="InterPro" id="IPR025623">
    <property type="entry name" value="YusW"/>
</dbReference>
<proteinExistence type="predicted"/>
<dbReference type="PROSITE" id="PS51257">
    <property type="entry name" value="PROKAR_LIPOPROTEIN"/>
    <property type="match status" value="1"/>
</dbReference>
<keyword evidence="3" id="KW-1185">Reference proteome</keyword>
<gene>
    <name evidence="2" type="ORF">G8O30_01350</name>
</gene>
<reference evidence="2 3" key="1">
    <citation type="submission" date="2019-07" db="EMBL/GenBank/DDBJ databases">
        <title>Genome sequence of 2 isolates from Red Sea Mangroves.</title>
        <authorList>
            <person name="Sefrji F."/>
            <person name="Michoud G."/>
            <person name="Merlino G."/>
            <person name="Daffonchio D."/>
        </authorList>
    </citation>
    <scope>NUCLEOTIDE SEQUENCE [LARGE SCALE GENOMIC DNA]</scope>
    <source>
        <strain evidence="2 3">R1DC41</strain>
    </source>
</reference>
<dbReference type="Pfam" id="PF14039">
    <property type="entry name" value="YusW"/>
    <property type="match status" value="1"/>
</dbReference>
<protein>
    <recommendedName>
        <fullName evidence="4">YusW-like protein</fullName>
    </recommendedName>
</protein>
<evidence type="ECO:0000313" key="2">
    <source>
        <dbReference type="EMBL" id="QPC45709.1"/>
    </source>
</evidence>
<dbReference type="Proteomes" id="UP000593626">
    <property type="component" value="Chromosome"/>
</dbReference>
<organism evidence="2 3">
    <name type="scientific">Mangrovibacillus cuniculi</name>
    <dbReference type="NCBI Taxonomy" id="2593652"/>
    <lineage>
        <taxon>Bacteria</taxon>
        <taxon>Bacillati</taxon>
        <taxon>Bacillota</taxon>
        <taxon>Bacilli</taxon>
        <taxon>Bacillales</taxon>
        <taxon>Bacillaceae</taxon>
        <taxon>Mangrovibacillus</taxon>
    </lineage>
</organism>
<name>A0A7S8HED1_9BACI</name>
<evidence type="ECO:0008006" key="4">
    <source>
        <dbReference type="Google" id="ProtNLM"/>
    </source>
</evidence>
<evidence type="ECO:0000313" key="3">
    <source>
        <dbReference type="Proteomes" id="UP000593626"/>
    </source>
</evidence>